<dbReference type="InterPro" id="IPR016181">
    <property type="entry name" value="Acyl_CoA_acyltransferase"/>
</dbReference>
<evidence type="ECO:0000313" key="1">
    <source>
        <dbReference type="EMBL" id="SFQ95372.1"/>
    </source>
</evidence>
<gene>
    <name evidence="1" type="ORF">SAMN04515673_101195</name>
</gene>
<reference evidence="1 2" key="1">
    <citation type="submission" date="2016-10" db="EMBL/GenBank/DDBJ databases">
        <authorList>
            <person name="de Groot N.N."/>
        </authorList>
    </citation>
    <scope>NUCLEOTIDE SEQUENCE [LARGE SCALE GENOMIC DNA]</scope>
    <source>
        <strain evidence="2">KMM 9023,NRIC 0796,JCM 17311,KCTC 23692</strain>
    </source>
</reference>
<evidence type="ECO:0008006" key="3">
    <source>
        <dbReference type="Google" id="ProtNLM"/>
    </source>
</evidence>
<keyword evidence="2" id="KW-1185">Reference proteome</keyword>
<dbReference type="EMBL" id="FOYI01000001">
    <property type="protein sequence ID" value="SFQ95372.1"/>
    <property type="molecule type" value="Genomic_DNA"/>
</dbReference>
<evidence type="ECO:0000313" key="2">
    <source>
        <dbReference type="Proteomes" id="UP000199302"/>
    </source>
</evidence>
<dbReference type="RefSeq" id="WP_143104070.1">
    <property type="nucleotide sequence ID" value="NZ_FOYI01000001.1"/>
</dbReference>
<dbReference type="OrthoDB" id="7844820at2"/>
<protein>
    <recommendedName>
        <fullName evidence="3">N-acetyltransferase domain-containing protein</fullName>
    </recommendedName>
</protein>
<sequence>MTQTIRPATPDDMPRLVELLMLDAQERRAEDAILWKMADDAPAQIEKALTFALTAEQQPFQQFWRVAEDGGQITGVIHAMMLPIPPIYAGPFGEPGLILPDSFVAADAPSGTVDDLLAAAEDALHEAGARIKLASYVVGEIWRTAFEASGYEPLTLYLSRSDLGDQGMPAGVRQATEEDVPGIVARSAENRQVLFEIDPFWEIHPEADPRFSAWMTRSLTLRDRDMMVLGEAEDLRGYIIAQPASRLHFPPAHDIIGTGVIDDYYHHELAKPTALDRGSEASNALLRAAETAFANRGMGAAFVVCPAGWASKIELLESAGYETAMIWSIKR</sequence>
<dbReference type="AlphaFoldDB" id="A0A1I6CQC1"/>
<name>A0A1I6CQC1_9RHOB</name>
<dbReference type="SUPFAM" id="SSF55729">
    <property type="entry name" value="Acyl-CoA N-acyltransferases (Nat)"/>
    <property type="match status" value="1"/>
</dbReference>
<accession>A0A1I6CQC1</accession>
<dbReference type="Proteomes" id="UP000199302">
    <property type="component" value="Unassembled WGS sequence"/>
</dbReference>
<dbReference type="Gene3D" id="3.40.630.30">
    <property type="match status" value="2"/>
</dbReference>
<organism evidence="1 2">
    <name type="scientific">Poseidonocella sedimentorum</name>
    <dbReference type="NCBI Taxonomy" id="871652"/>
    <lineage>
        <taxon>Bacteria</taxon>
        <taxon>Pseudomonadati</taxon>
        <taxon>Pseudomonadota</taxon>
        <taxon>Alphaproteobacteria</taxon>
        <taxon>Rhodobacterales</taxon>
        <taxon>Roseobacteraceae</taxon>
        <taxon>Poseidonocella</taxon>
    </lineage>
</organism>
<proteinExistence type="predicted"/>